<evidence type="ECO:0000256" key="4">
    <source>
        <dbReference type="ARBA" id="ARBA00022692"/>
    </source>
</evidence>
<reference evidence="11" key="1">
    <citation type="submission" date="2022-07" db="EMBL/GenBank/DDBJ databases">
        <title>Phylogenomic reconstructions and comparative analyses of Kickxellomycotina fungi.</title>
        <authorList>
            <person name="Reynolds N.K."/>
            <person name="Stajich J.E."/>
            <person name="Barry K."/>
            <person name="Grigoriev I.V."/>
            <person name="Crous P."/>
            <person name="Smith M.E."/>
        </authorList>
    </citation>
    <scope>NUCLEOTIDE SEQUENCE</scope>
    <source>
        <strain evidence="11">RSA 1196</strain>
    </source>
</reference>
<protein>
    <submittedName>
        <fullName evidence="11">Uncharacterized protein</fullName>
    </submittedName>
</protein>
<organism evidence="11 12">
    <name type="scientific">Dispira parvispora</name>
    <dbReference type="NCBI Taxonomy" id="1520584"/>
    <lineage>
        <taxon>Eukaryota</taxon>
        <taxon>Fungi</taxon>
        <taxon>Fungi incertae sedis</taxon>
        <taxon>Zoopagomycota</taxon>
        <taxon>Kickxellomycotina</taxon>
        <taxon>Dimargaritomycetes</taxon>
        <taxon>Dimargaritales</taxon>
        <taxon>Dimargaritaceae</taxon>
        <taxon>Dispira</taxon>
    </lineage>
</organism>
<evidence type="ECO:0000256" key="8">
    <source>
        <dbReference type="ARBA" id="ARBA00023136"/>
    </source>
</evidence>
<evidence type="ECO:0000256" key="3">
    <source>
        <dbReference type="ARBA" id="ARBA00022448"/>
    </source>
</evidence>
<evidence type="ECO:0000256" key="1">
    <source>
        <dbReference type="ARBA" id="ARBA00004225"/>
    </source>
</evidence>
<dbReference type="PRINTS" id="PR00926">
    <property type="entry name" value="MITOCARRIER"/>
</dbReference>
<dbReference type="Proteomes" id="UP001150925">
    <property type="component" value="Unassembled WGS sequence"/>
</dbReference>
<feature type="repeat" description="Solcar" evidence="9">
    <location>
        <begin position="5"/>
        <end position="90"/>
    </location>
</feature>
<evidence type="ECO:0000313" key="11">
    <source>
        <dbReference type="EMBL" id="KAJ1962323.1"/>
    </source>
</evidence>
<comment type="caution">
    <text evidence="11">The sequence shown here is derived from an EMBL/GenBank/DDBJ whole genome shotgun (WGS) entry which is preliminary data.</text>
</comment>
<dbReference type="PANTHER" id="PTHR45618">
    <property type="entry name" value="MITOCHONDRIAL DICARBOXYLATE CARRIER-RELATED"/>
    <property type="match status" value="1"/>
</dbReference>
<evidence type="ECO:0000256" key="2">
    <source>
        <dbReference type="ARBA" id="ARBA00006375"/>
    </source>
</evidence>
<keyword evidence="8 9" id="KW-0472">Membrane</keyword>
<feature type="repeat" description="Solcar" evidence="9">
    <location>
        <begin position="101"/>
        <end position="192"/>
    </location>
</feature>
<dbReference type="InterPro" id="IPR050391">
    <property type="entry name" value="Mito_Metabolite_Transporter"/>
</dbReference>
<proteinExistence type="inferred from homology"/>
<evidence type="ECO:0000256" key="5">
    <source>
        <dbReference type="ARBA" id="ARBA00022737"/>
    </source>
</evidence>
<dbReference type="EMBL" id="JANBPY010000981">
    <property type="protein sequence ID" value="KAJ1962323.1"/>
    <property type="molecule type" value="Genomic_DNA"/>
</dbReference>
<keyword evidence="4 9" id="KW-0812">Transmembrane</keyword>
<dbReference type="SUPFAM" id="SSF103506">
    <property type="entry name" value="Mitochondrial carrier"/>
    <property type="match status" value="1"/>
</dbReference>
<evidence type="ECO:0000256" key="6">
    <source>
        <dbReference type="ARBA" id="ARBA00022989"/>
    </source>
</evidence>
<keyword evidence="3 10" id="KW-0813">Transport</keyword>
<accession>A0A9W8AMN2</accession>
<keyword evidence="12" id="KW-1185">Reference proteome</keyword>
<name>A0A9W8AMN2_9FUNG</name>
<comment type="subcellular location">
    <subcellularLocation>
        <location evidence="1">Mitochondrion membrane</location>
        <topology evidence="1">Multi-pass membrane protein</topology>
    </subcellularLocation>
</comment>
<dbReference type="InterPro" id="IPR023395">
    <property type="entry name" value="MCP_dom_sf"/>
</dbReference>
<dbReference type="FunFam" id="1.50.40.10:FF:000107">
    <property type="entry name" value="Mitochondrial dicarboxylate carrier"/>
    <property type="match status" value="1"/>
</dbReference>
<dbReference type="PROSITE" id="PS50920">
    <property type="entry name" value="SOLCAR"/>
    <property type="match status" value="3"/>
</dbReference>
<keyword evidence="5" id="KW-0677">Repeat</keyword>
<evidence type="ECO:0000256" key="9">
    <source>
        <dbReference type="PROSITE-ProRule" id="PRU00282"/>
    </source>
</evidence>
<dbReference type="InterPro" id="IPR002067">
    <property type="entry name" value="MCP"/>
</dbReference>
<dbReference type="GO" id="GO:0031966">
    <property type="term" value="C:mitochondrial membrane"/>
    <property type="evidence" value="ECO:0007669"/>
    <property type="project" value="UniProtKB-SubCell"/>
</dbReference>
<dbReference type="Pfam" id="PF00153">
    <property type="entry name" value="Mito_carr"/>
    <property type="match status" value="3"/>
</dbReference>
<keyword evidence="7" id="KW-0496">Mitochondrion</keyword>
<comment type="similarity">
    <text evidence="2 10">Belongs to the mitochondrial carrier (TC 2.A.29) family.</text>
</comment>
<evidence type="ECO:0000256" key="7">
    <source>
        <dbReference type="ARBA" id="ARBA00023128"/>
    </source>
</evidence>
<evidence type="ECO:0000313" key="12">
    <source>
        <dbReference type="Proteomes" id="UP001150925"/>
    </source>
</evidence>
<dbReference type="Gene3D" id="1.50.40.10">
    <property type="entry name" value="Mitochondrial carrier domain"/>
    <property type="match status" value="1"/>
</dbReference>
<feature type="repeat" description="Solcar" evidence="9">
    <location>
        <begin position="201"/>
        <end position="287"/>
    </location>
</feature>
<dbReference type="GO" id="GO:0055085">
    <property type="term" value="P:transmembrane transport"/>
    <property type="evidence" value="ECO:0007669"/>
    <property type="project" value="InterPro"/>
</dbReference>
<keyword evidence="6" id="KW-1133">Transmembrane helix</keyword>
<dbReference type="InterPro" id="IPR018108">
    <property type="entry name" value="MCP_transmembrane"/>
</dbReference>
<dbReference type="AlphaFoldDB" id="A0A9W8AMN2"/>
<dbReference type="OrthoDB" id="448427at2759"/>
<evidence type="ECO:0000256" key="10">
    <source>
        <dbReference type="RuleBase" id="RU000488"/>
    </source>
</evidence>
<sequence length="294" mass="32140">MSKGKSTPVPFWFGGFSASVATVCTHPLDLVKVRLQTNHSGPSRGMLSTLVTVGRHEGLLALFNGLSASLLRQATYSTVRFGVYDIVKHKLMENHPAGEKLPFYKMLIAGSVAGMVGGVFGNPADIVNVRMQNDGQLPVAKRRNYKHAVDGLVRITREEGLSSLFRGLGPNTNRAVLMTCSQLASYDGFKQVLLSTPYFQESIITHFSASLMAGVFATTVCSPVDVIKTRIMNSSKGGRYKNALDAFVQTVRHEGVGALFKGWLPSFSRLGPHTIITFMVLERISGLYRQRQNS</sequence>
<gene>
    <name evidence="11" type="ORF">IWQ62_003565</name>
</gene>